<name>A0A075A031_OPIVI</name>
<sequence length="35" mass="4157">MFYLKSNCTKLANKHLVVGCRWIFSNLEWSGRTPR</sequence>
<protein>
    <submittedName>
        <fullName evidence="1">Uncharacterized protein</fullName>
    </submittedName>
</protein>
<reference evidence="1 2" key="1">
    <citation type="submission" date="2013-11" db="EMBL/GenBank/DDBJ databases">
        <title>Opisthorchis viverrini - life in the bile duct.</title>
        <authorList>
            <person name="Young N.D."/>
            <person name="Nagarajan N."/>
            <person name="Lin S.J."/>
            <person name="Korhonen P.K."/>
            <person name="Jex A.R."/>
            <person name="Hall R.S."/>
            <person name="Safavi-Hemami H."/>
            <person name="Kaewkong W."/>
            <person name="Bertrand D."/>
            <person name="Gao S."/>
            <person name="Seet Q."/>
            <person name="Wongkham S."/>
            <person name="Teh B.T."/>
            <person name="Wongkham C."/>
            <person name="Intapan P.M."/>
            <person name="Maleewong W."/>
            <person name="Yang X."/>
            <person name="Hu M."/>
            <person name="Wang Z."/>
            <person name="Hofmann A."/>
            <person name="Sternberg P.W."/>
            <person name="Tan P."/>
            <person name="Wang J."/>
            <person name="Gasser R.B."/>
        </authorList>
    </citation>
    <scope>NUCLEOTIDE SEQUENCE [LARGE SCALE GENOMIC DNA]</scope>
</reference>
<dbReference type="RefSeq" id="XP_009175493.1">
    <property type="nucleotide sequence ID" value="XM_009177229.1"/>
</dbReference>
<dbReference type="KEGG" id="ovi:T265_10762"/>
<evidence type="ECO:0000313" key="2">
    <source>
        <dbReference type="Proteomes" id="UP000054324"/>
    </source>
</evidence>
<dbReference type="AlphaFoldDB" id="A0A075A031"/>
<proteinExistence type="predicted"/>
<dbReference type="CTD" id="20324930"/>
<gene>
    <name evidence="1" type="ORF">T265_10762</name>
</gene>
<dbReference type="EMBL" id="KL597024">
    <property type="protein sequence ID" value="KER20764.1"/>
    <property type="molecule type" value="Genomic_DNA"/>
</dbReference>
<evidence type="ECO:0000313" key="1">
    <source>
        <dbReference type="EMBL" id="KER20764.1"/>
    </source>
</evidence>
<accession>A0A075A031</accession>
<dbReference type="GeneID" id="20324930"/>
<keyword evidence="2" id="KW-1185">Reference proteome</keyword>
<organism evidence="1 2">
    <name type="scientific">Opisthorchis viverrini</name>
    <name type="common">Southeast Asian liver fluke</name>
    <dbReference type="NCBI Taxonomy" id="6198"/>
    <lineage>
        <taxon>Eukaryota</taxon>
        <taxon>Metazoa</taxon>
        <taxon>Spiralia</taxon>
        <taxon>Lophotrochozoa</taxon>
        <taxon>Platyhelminthes</taxon>
        <taxon>Trematoda</taxon>
        <taxon>Digenea</taxon>
        <taxon>Opisthorchiida</taxon>
        <taxon>Opisthorchiata</taxon>
        <taxon>Opisthorchiidae</taxon>
        <taxon>Opisthorchis</taxon>
    </lineage>
</organism>
<dbReference type="Proteomes" id="UP000054324">
    <property type="component" value="Unassembled WGS sequence"/>
</dbReference>